<keyword evidence="2" id="KW-0645">Protease</keyword>
<comment type="similarity">
    <text evidence="1">Belongs to the peptidase C40 family.</text>
</comment>
<feature type="signal peptide" evidence="6">
    <location>
        <begin position="1"/>
        <end position="41"/>
    </location>
</feature>
<dbReference type="EMBL" id="JBHSQI010000003">
    <property type="protein sequence ID" value="MFC6153336.1"/>
    <property type="molecule type" value="Genomic_DNA"/>
</dbReference>
<feature type="domain" description="NlpC/P60" evidence="7">
    <location>
        <begin position="224"/>
        <end position="339"/>
    </location>
</feature>
<dbReference type="InterPro" id="IPR000064">
    <property type="entry name" value="NLP_P60_dom"/>
</dbReference>
<accession>A0ABW1QV55</accession>
<evidence type="ECO:0000259" key="7">
    <source>
        <dbReference type="PROSITE" id="PS51935"/>
    </source>
</evidence>
<evidence type="ECO:0000256" key="2">
    <source>
        <dbReference type="ARBA" id="ARBA00022670"/>
    </source>
</evidence>
<dbReference type="Proteomes" id="UP001596098">
    <property type="component" value="Unassembled WGS sequence"/>
</dbReference>
<evidence type="ECO:0000256" key="6">
    <source>
        <dbReference type="SAM" id="SignalP"/>
    </source>
</evidence>
<organism evidence="8 9">
    <name type="scientific">Nocardioides yefusunii</name>
    <dbReference type="NCBI Taxonomy" id="2500546"/>
    <lineage>
        <taxon>Bacteria</taxon>
        <taxon>Bacillati</taxon>
        <taxon>Actinomycetota</taxon>
        <taxon>Actinomycetes</taxon>
        <taxon>Propionibacteriales</taxon>
        <taxon>Nocardioidaceae</taxon>
        <taxon>Nocardioides</taxon>
    </lineage>
</organism>
<reference evidence="9" key="1">
    <citation type="journal article" date="2019" name="Int. J. Syst. Evol. Microbiol.">
        <title>The Global Catalogue of Microorganisms (GCM) 10K type strain sequencing project: providing services to taxonomists for standard genome sequencing and annotation.</title>
        <authorList>
            <consortium name="The Broad Institute Genomics Platform"/>
            <consortium name="The Broad Institute Genome Sequencing Center for Infectious Disease"/>
            <person name="Wu L."/>
            <person name="Ma J."/>
        </authorList>
    </citation>
    <scope>NUCLEOTIDE SEQUENCE [LARGE SCALE GENOMIC DNA]</scope>
    <source>
        <strain evidence="9">DFY28</strain>
    </source>
</reference>
<feature type="chain" id="PRO_5047068615" evidence="6">
    <location>
        <begin position="42"/>
        <end position="339"/>
    </location>
</feature>
<sequence length="339" mass="36536">MTTDRTSHAHRIRQARGVRRSVGMLAVLAVAGAAAVLPAQAEPTVEEASAKVDRLYQQAEQAQERLNDAKERLGDLDSEVSSLSSDEKRQNRRMNTVREQVRDSVVRQYQGEGVNTVGQVIVSEDPASFLAQLSTLESFNDLQDALLSGYTAEVAALDLRQEATRERRGEVKKTTKALATEKAEVESKLAEAKKVLDGLRPAERAAIEKVKSPEAPELADVPVSGRAKAAVSYALAQVGDRYVHGAVGPDAFDCSGLTMMAWAQAGVSLPHSSALQYAQGRKVSRNELQPGDLVFYYSPISHVGIYIGNGKIVDAANPRTGVRVAPVFQMPFSGAVRPG</sequence>
<name>A0ABW1QV55_9ACTN</name>
<feature type="region of interest" description="Disordered" evidence="5">
    <location>
        <begin position="71"/>
        <end position="95"/>
    </location>
</feature>
<proteinExistence type="inferred from homology"/>
<dbReference type="SUPFAM" id="SSF54001">
    <property type="entry name" value="Cysteine proteinases"/>
    <property type="match status" value="1"/>
</dbReference>
<evidence type="ECO:0000313" key="8">
    <source>
        <dbReference type="EMBL" id="MFC6153336.1"/>
    </source>
</evidence>
<dbReference type="InterPro" id="IPR038765">
    <property type="entry name" value="Papain-like_cys_pep_sf"/>
</dbReference>
<keyword evidence="3" id="KW-0378">Hydrolase</keyword>
<protein>
    <submittedName>
        <fullName evidence="8">NlpC/P60 family protein</fullName>
    </submittedName>
</protein>
<keyword evidence="4" id="KW-0788">Thiol protease</keyword>
<keyword evidence="9" id="KW-1185">Reference proteome</keyword>
<evidence type="ECO:0000256" key="4">
    <source>
        <dbReference type="ARBA" id="ARBA00022807"/>
    </source>
</evidence>
<dbReference type="PANTHER" id="PTHR47359">
    <property type="entry name" value="PEPTIDOGLYCAN DL-ENDOPEPTIDASE CWLO"/>
    <property type="match status" value="1"/>
</dbReference>
<gene>
    <name evidence="8" type="ORF">ACFPWU_06610</name>
</gene>
<dbReference type="Pfam" id="PF00877">
    <property type="entry name" value="NLPC_P60"/>
    <property type="match status" value="1"/>
</dbReference>
<dbReference type="PANTHER" id="PTHR47359:SF3">
    <property type="entry name" value="NLP_P60 DOMAIN-CONTAINING PROTEIN-RELATED"/>
    <property type="match status" value="1"/>
</dbReference>
<dbReference type="Gene3D" id="6.10.250.3150">
    <property type="match status" value="1"/>
</dbReference>
<evidence type="ECO:0000313" key="9">
    <source>
        <dbReference type="Proteomes" id="UP001596098"/>
    </source>
</evidence>
<dbReference type="PROSITE" id="PS51935">
    <property type="entry name" value="NLPC_P60"/>
    <property type="match status" value="1"/>
</dbReference>
<dbReference type="Gene3D" id="3.90.1720.10">
    <property type="entry name" value="endopeptidase domain like (from Nostoc punctiforme)"/>
    <property type="match status" value="1"/>
</dbReference>
<comment type="caution">
    <text evidence="8">The sequence shown here is derived from an EMBL/GenBank/DDBJ whole genome shotgun (WGS) entry which is preliminary data.</text>
</comment>
<evidence type="ECO:0000256" key="3">
    <source>
        <dbReference type="ARBA" id="ARBA00022801"/>
    </source>
</evidence>
<keyword evidence="6" id="KW-0732">Signal</keyword>
<evidence type="ECO:0000256" key="5">
    <source>
        <dbReference type="SAM" id="MobiDB-lite"/>
    </source>
</evidence>
<evidence type="ECO:0000256" key="1">
    <source>
        <dbReference type="ARBA" id="ARBA00007074"/>
    </source>
</evidence>
<dbReference type="InterPro" id="IPR051794">
    <property type="entry name" value="PG_Endopeptidase_C40"/>
</dbReference>
<dbReference type="RefSeq" id="WP_239022073.1">
    <property type="nucleotide sequence ID" value="NZ_CP034929.1"/>
</dbReference>